<dbReference type="InterPro" id="IPR050815">
    <property type="entry name" value="TF_fung"/>
</dbReference>
<dbReference type="InterPro" id="IPR001138">
    <property type="entry name" value="Zn2Cys6_DnaBD"/>
</dbReference>
<dbReference type="AlphaFoldDB" id="A0A067MT95"/>
<keyword evidence="8" id="KW-1185">Reference proteome</keyword>
<proteinExistence type="predicted"/>
<keyword evidence="2" id="KW-0479">Metal-binding</keyword>
<comment type="subcellular location">
    <subcellularLocation>
        <location evidence="1">Nucleus</location>
    </subcellularLocation>
</comment>
<accession>A0A067MT95</accession>
<dbReference type="CDD" id="cd00067">
    <property type="entry name" value="GAL4"/>
    <property type="match status" value="1"/>
</dbReference>
<feature type="domain" description="Zn(2)-C6 fungal-type" evidence="6">
    <location>
        <begin position="17"/>
        <end position="49"/>
    </location>
</feature>
<dbReference type="Pfam" id="PF00172">
    <property type="entry name" value="Zn_clus"/>
    <property type="match status" value="1"/>
</dbReference>
<dbReference type="Gene3D" id="4.10.240.10">
    <property type="entry name" value="Zn(2)-C6 fungal-type DNA-binding domain"/>
    <property type="match status" value="1"/>
</dbReference>
<dbReference type="Proteomes" id="UP000027195">
    <property type="component" value="Unassembled WGS sequence"/>
</dbReference>
<dbReference type="InParanoid" id="A0A067MT95"/>
<dbReference type="HOGENOM" id="CLU_022337_0_0_1"/>
<dbReference type="PANTHER" id="PTHR47338">
    <property type="entry name" value="ZN(II)2CYS6 TRANSCRIPTION FACTOR (EUROFUNG)-RELATED"/>
    <property type="match status" value="1"/>
</dbReference>
<evidence type="ECO:0000259" key="6">
    <source>
        <dbReference type="PROSITE" id="PS50048"/>
    </source>
</evidence>
<protein>
    <recommendedName>
        <fullName evidence="6">Zn(2)-C6 fungal-type domain-containing protein</fullName>
    </recommendedName>
</protein>
<dbReference type="PROSITE" id="PS00463">
    <property type="entry name" value="ZN2_CY6_FUNGAL_1"/>
    <property type="match status" value="1"/>
</dbReference>
<dbReference type="CDD" id="cd12148">
    <property type="entry name" value="fungal_TF_MHR"/>
    <property type="match status" value="1"/>
</dbReference>
<dbReference type="GO" id="GO:0005634">
    <property type="term" value="C:nucleus"/>
    <property type="evidence" value="ECO:0007669"/>
    <property type="project" value="UniProtKB-SubCell"/>
</dbReference>
<dbReference type="SUPFAM" id="SSF57701">
    <property type="entry name" value="Zn2/Cys6 DNA-binding domain"/>
    <property type="match status" value="1"/>
</dbReference>
<dbReference type="GO" id="GO:0000981">
    <property type="term" value="F:DNA-binding transcription factor activity, RNA polymerase II-specific"/>
    <property type="evidence" value="ECO:0007669"/>
    <property type="project" value="InterPro"/>
</dbReference>
<dbReference type="PANTHER" id="PTHR47338:SF29">
    <property type="entry name" value="ZN(2)-C6 FUNGAL-TYPE DOMAIN-CONTAINING PROTEIN"/>
    <property type="match status" value="1"/>
</dbReference>
<keyword evidence="4" id="KW-0804">Transcription</keyword>
<keyword evidence="3" id="KW-0805">Transcription regulation</keyword>
<dbReference type="STRING" id="930990.A0A067MT95"/>
<evidence type="ECO:0000313" key="7">
    <source>
        <dbReference type="EMBL" id="KDQ18963.1"/>
    </source>
</evidence>
<gene>
    <name evidence="7" type="ORF">BOTBODRAFT_52156</name>
</gene>
<evidence type="ECO:0000256" key="5">
    <source>
        <dbReference type="ARBA" id="ARBA00023242"/>
    </source>
</evidence>
<reference evidence="8" key="1">
    <citation type="journal article" date="2014" name="Proc. Natl. Acad. Sci. U.S.A.">
        <title>Extensive sampling of basidiomycete genomes demonstrates inadequacy of the white-rot/brown-rot paradigm for wood decay fungi.</title>
        <authorList>
            <person name="Riley R."/>
            <person name="Salamov A.A."/>
            <person name="Brown D.W."/>
            <person name="Nagy L.G."/>
            <person name="Floudas D."/>
            <person name="Held B.W."/>
            <person name="Levasseur A."/>
            <person name="Lombard V."/>
            <person name="Morin E."/>
            <person name="Otillar R."/>
            <person name="Lindquist E.A."/>
            <person name="Sun H."/>
            <person name="LaButti K.M."/>
            <person name="Schmutz J."/>
            <person name="Jabbour D."/>
            <person name="Luo H."/>
            <person name="Baker S.E."/>
            <person name="Pisabarro A.G."/>
            <person name="Walton J.D."/>
            <person name="Blanchette R.A."/>
            <person name="Henrissat B."/>
            <person name="Martin F."/>
            <person name="Cullen D."/>
            <person name="Hibbett D.S."/>
            <person name="Grigoriev I.V."/>
        </authorList>
    </citation>
    <scope>NUCLEOTIDE SEQUENCE [LARGE SCALE GENOMIC DNA]</scope>
    <source>
        <strain evidence="8">FD-172 SS1</strain>
    </source>
</reference>
<evidence type="ECO:0000256" key="4">
    <source>
        <dbReference type="ARBA" id="ARBA00023163"/>
    </source>
</evidence>
<evidence type="ECO:0000256" key="3">
    <source>
        <dbReference type="ARBA" id="ARBA00023015"/>
    </source>
</evidence>
<dbReference type="SMART" id="SM00066">
    <property type="entry name" value="GAL4"/>
    <property type="match status" value="1"/>
</dbReference>
<dbReference type="GO" id="GO:0008270">
    <property type="term" value="F:zinc ion binding"/>
    <property type="evidence" value="ECO:0007669"/>
    <property type="project" value="InterPro"/>
</dbReference>
<evidence type="ECO:0000256" key="2">
    <source>
        <dbReference type="ARBA" id="ARBA00022723"/>
    </source>
</evidence>
<dbReference type="OrthoDB" id="2309723at2759"/>
<evidence type="ECO:0000313" key="8">
    <source>
        <dbReference type="Proteomes" id="UP000027195"/>
    </source>
</evidence>
<name>A0A067MT95_BOTB1</name>
<sequence>MPSTRVITQPPLPPGRACINCRRRKRKCDSERPKCSPCIKLGVGDKCAYDLTPEWLEVEVLTARVHELEEGIRNLTISLKGVASSHVLVGHSGRRQPPMRVPKPAGPLDVPVSLRDPFVGLLKQREVPRNIRDPLIRECLKHRRLHFPTQMNMSRFWYAYKLPPSHPESIHPALLDAMCLLGCLHGGDMLQPYERLFYARLQRSLYDSLENADRLLDFIRASTLAAKYCLTKSRCIEGQHRNAATVRFAMACGLHTIDTYDLNSPKLSLLKPPPKDLVDLGEIIHAWWNLFTVDRLGALLLRVHGTVAHDNETITTMWPCAFEDYESGRAMQAPHKGLSSLRSFESDPNLELKASAYDNVYAFRTQGCEMFYHAITLASSFREGHDVSHDATVAIRATSLLSDSIVSYRRRECPTFDNARNKVDCTHDCTLIFSMTITYGALIQLLHIFADKDPASYRQRVEAARACAKLAIEVCRVDASLLNVTIWLPWYSAYEVLSWEFTRLKKNRDHKDAAALRADLNGLMDAYMRFAERYSFQNNQDFQRLSRFDIHTCEVDTIEL</sequence>
<evidence type="ECO:0000256" key="1">
    <source>
        <dbReference type="ARBA" id="ARBA00004123"/>
    </source>
</evidence>
<dbReference type="PROSITE" id="PS50048">
    <property type="entry name" value="ZN2_CY6_FUNGAL_2"/>
    <property type="match status" value="1"/>
</dbReference>
<organism evidence="7 8">
    <name type="scientific">Botryobasidium botryosum (strain FD-172 SS1)</name>
    <dbReference type="NCBI Taxonomy" id="930990"/>
    <lineage>
        <taxon>Eukaryota</taxon>
        <taxon>Fungi</taxon>
        <taxon>Dikarya</taxon>
        <taxon>Basidiomycota</taxon>
        <taxon>Agaricomycotina</taxon>
        <taxon>Agaricomycetes</taxon>
        <taxon>Cantharellales</taxon>
        <taxon>Botryobasidiaceae</taxon>
        <taxon>Botryobasidium</taxon>
    </lineage>
</organism>
<keyword evidence="5" id="KW-0539">Nucleus</keyword>
<dbReference type="EMBL" id="KL198020">
    <property type="protein sequence ID" value="KDQ18963.1"/>
    <property type="molecule type" value="Genomic_DNA"/>
</dbReference>
<dbReference type="InterPro" id="IPR036864">
    <property type="entry name" value="Zn2-C6_fun-type_DNA-bd_sf"/>
</dbReference>